<feature type="region of interest" description="Disordered" evidence="1">
    <location>
        <begin position="27"/>
        <end position="48"/>
    </location>
</feature>
<evidence type="ECO:0000313" key="3">
    <source>
        <dbReference type="Proteomes" id="UP000316343"/>
    </source>
</evidence>
<gene>
    <name evidence="2" type="ORF">FGU71_05065</name>
</gene>
<dbReference type="AlphaFoldDB" id="A0A547PAV2"/>
<accession>A0A547PAV2</accession>
<dbReference type="RefSeq" id="WP_142787544.1">
    <property type="nucleotide sequence ID" value="NZ_VHJK01000001.1"/>
</dbReference>
<feature type="compositionally biased region" description="Low complexity" evidence="1">
    <location>
        <begin position="36"/>
        <end position="48"/>
    </location>
</feature>
<dbReference type="EMBL" id="VHJK01000001">
    <property type="protein sequence ID" value="TRD11278.1"/>
    <property type="molecule type" value="Genomic_DNA"/>
</dbReference>
<evidence type="ECO:0000313" key="2">
    <source>
        <dbReference type="EMBL" id="TRD11278.1"/>
    </source>
</evidence>
<organism evidence="2 3">
    <name type="scientific">Erythrobacter insulae</name>
    <dbReference type="NCBI Taxonomy" id="2584124"/>
    <lineage>
        <taxon>Bacteria</taxon>
        <taxon>Pseudomonadati</taxon>
        <taxon>Pseudomonadota</taxon>
        <taxon>Alphaproteobacteria</taxon>
        <taxon>Sphingomonadales</taxon>
        <taxon>Erythrobacteraceae</taxon>
        <taxon>Erythrobacter/Porphyrobacter group</taxon>
        <taxon>Erythrobacter</taxon>
    </lineage>
</organism>
<proteinExistence type="predicted"/>
<comment type="caution">
    <text evidence="2">The sequence shown here is derived from an EMBL/GenBank/DDBJ whole genome shotgun (WGS) entry which is preliminary data.</text>
</comment>
<dbReference type="Proteomes" id="UP000316343">
    <property type="component" value="Unassembled WGS sequence"/>
</dbReference>
<sequence length="60" mass="6132">MTQSIRNLNTYEIALACGGVTEGPDGKGCTEHGDMPGTSGLPDLLDLGPAGPTIEIDMSI</sequence>
<protein>
    <submittedName>
        <fullName evidence="2">Uncharacterized protein</fullName>
    </submittedName>
</protein>
<reference evidence="2 3" key="1">
    <citation type="submission" date="2019-06" db="EMBL/GenBank/DDBJ databases">
        <title>Erythrobacter insulae sp. nov., isolated from a tidal flat.</title>
        <authorList>
            <person name="Yoon J.-H."/>
        </authorList>
    </citation>
    <scope>NUCLEOTIDE SEQUENCE [LARGE SCALE GENOMIC DNA]</scope>
    <source>
        <strain evidence="2 3">JBTF-M21</strain>
    </source>
</reference>
<keyword evidence="3" id="KW-1185">Reference proteome</keyword>
<evidence type="ECO:0000256" key="1">
    <source>
        <dbReference type="SAM" id="MobiDB-lite"/>
    </source>
</evidence>
<name>A0A547PAV2_9SPHN</name>